<dbReference type="OrthoDB" id="120967at2759"/>
<accession>A0A0C9UC09</accession>
<reference evidence="2 3" key="1">
    <citation type="submission" date="2014-06" db="EMBL/GenBank/DDBJ databases">
        <title>Evolutionary Origins and Diversification of the Mycorrhizal Mutualists.</title>
        <authorList>
            <consortium name="DOE Joint Genome Institute"/>
            <consortium name="Mycorrhizal Genomics Consortium"/>
            <person name="Kohler A."/>
            <person name="Kuo A."/>
            <person name="Nagy L.G."/>
            <person name="Floudas D."/>
            <person name="Copeland A."/>
            <person name="Barry K.W."/>
            <person name="Cichocki N."/>
            <person name="Veneault-Fourrey C."/>
            <person name="LaButti K."/>
            <person name="Lindquist E.A."/>
            <person name="Lipzen A."/>
            <person name="Lundell T."/>
            <person name="Morin E."/>
            <person name="Murat C."/>
            <person name="Riley R."/>
            <person name="Ohm R."/>
            <person name="Sun H."/>
            <person name="Tunlid A."/>
            <person name="Henrissat B."/>
            <person name="Grigoriev I.V."/>
            <person name="Hibbett D.S."/>
            <person name="Martin F."/>
        </authorList>
    </citation>
    <scope>NUCLEOTIDE SEQUENCE [LARGE SCALE GENOMIC DNA]</scope>
    <source>
        <strain evidence="2 3">SS14</strain>
    </source>
</reference>
<proteinExistence type="predicted"/>
<dbReference type="AlphaFoldDB" id="A0A0C9UC09"/>
<dbReference type="Pfam" id="PF08628">
    <property type="entry name" value="Nexin_C"/>
    <property type="match status" value="1"/>
</dbReference>
<dbReference type="InterPro" id="IPR013937">
    <property type="entry name" value="Sorting_nexin_C"/>
</dbReference>
<dbReference type="EMBL" id="KN837361">
    <property type="protein sequence ID" value="KIJ26657.1"/>
    <property type="molecule type" value="Genomic_DNA"/>
</dbReference>
<feature type="domain" description="Sorting nexin C-terminal" evidence="1">
    <location>
        <begin position="62"/>
        <end position="164"/>
    </location>
</feature>
<dbReference type="HOGENOM" id="CLU_1579504_0_0_1"/>
<gene>
    <name evidence="2" type="ORF">M422DRAFT_272229</name>
</gene>
<organism evidence="2 3">
    <name type="scientific">Sphaerobolus stellatus (strain SS14)</name>
    <dbReference type="NCBI Taxonomy" id="990650"/>
    <lineage>
        <taxon>Eukaryota</taxon>
        <taxon>Fungi</taxon>
        <taxon>Dikarya</taxon>
        <taxon>Basidiomycota</taxon>
        <taxon>Agaricomycotina</taxon>
        <taxon>Agaricomycetes</taxon>
        <taxon>Phallomycetidae</taxon>
        <taxon>Geastrales</taxon>
        <taxon>Sphaerobolaceae</taxon>
        <taxon>Sphaerobolus</taxon>
    </lineage>
</organism>
<keyword evidence="3" id="KW-1185">Reference proteome</keyword>
<protein>
    <submittedName>
        <fullName evidence="2">Unplaced genomic scaffold SPHSTscaffold_286, whole genome shotgun sequence</fullName>
    </submittedName>
</protein>
<dbReference type="GO" id="GO:0035091">
    <property type="term" value="F:phosphatidylinositol binding"/>
    <property type="evidence" value="ECO:0007669"/>
    <property type="project" value="TreeGrafter"/>
</dbReference>
<name>A0A0C9UC09_SPHS4</name>
<evidence type="ECO:0000313" key="3">
    <source>
        <dbReference type="Proteomes" id="UP000054279"/>
    </source>
</evidence>
<evidence type="ECO:0000313" key="2">
    <source>
        <dbReference type="EMBL" id="KIJ26657.1"/>
    </source>
</evidence>
<dbReference type="Proteomes" id="UP000054279">
    <property type="component" value="Unassembled WGS sequence"/>
</dbReference>
<dbReference type="PANTHER" id="PTHR22775:SF3">
    <property type="entry name" value="SORTING NEXIN-13"/>
    <property type="match status" value="1"/>
</dbReference>
<sequence>MNDEELVAQAFKTTGKGLPEETLMKFPGILKTLEGETSSSSFSGPIYDLILAVFELNKKKNWLRRQAIVIILQQVFGGTIERKLRDTVRSYVDESHLLRFVTIFKDNMWPGGSLKSSGVPHSTEEKARTRDEANRKLSALMPDLAANMIGRSNARRGARRIFASYRIDG</sequence>
<evidence type="ECO:0000259" key="1">
    <source>
        <dbReference type="Pfam" id="PF08628"/>
    </source>
</evidence>
<dbReference type="PANTHER" id="PTHR22775">
    <property type="entry name" value="SORTING NEXIN"/>
    <property type="match status" value="1"/>
</dbReference>